<accession>C6XAK1</accession>
<dbReference type="OrthoDB" id="5785537at2"/>
<dbReference type="Pfam" id="PF10993">
    <property type="entry name" value="DUF2818"/>
    <property type="match status" value="1"/>
</dbReference>
<dbReference type="eggNOG" id="ENOG5032Z6F">
    <property type="taxonomic scope" value="Bacteria"/>
</dbReference>
<dbReference type="STRING" id="582744.Msip34_0685"/>
<keyword evidence="1" id="KW-0472">Membrane</keyword>
<dbReference type="EMBL" id="CP001674">
    <property type="protein sequence ID" value="ACT49933.1"/>
    <property type="molecule type" value="Genomic_DNA"/>
</dbReference>
<dbReference type="Proteomes" id="UP000002743">
    <property type="component" value="Chromosome"/>
</dbReference>
<sequence>MTQTILLLLALVLANMPWFSERLFFVIPLKGGTKHAGWCLLELIVMYFVTGGIAHYAELSTMGQAFPQGWEFYATTGSLFLVFAFPGFVYRYFWLNRA</sequence>
<proteinExistence type="predicted"/>
<dbReference type="KEGG" id="mei:Msip34_0685"/>
<dbReference type="InterPro" id="IPR016768">
    <property type="entry name" value="UCP019883"/>
</dbReference>
<evidence type="ECO:0000256" key="1">
    <source>
        <dbReference type="SAM" id="Phobius"/>
    </source>
</evidence>
<evidence type="ECO:0008006" key="4">
    <source>
        <dbReference type="Google" id="ProtNLM"/>
    </source>
</evidence>
<keyword evidence="3" id="KW-1185">Reference proteome</keyword>
<dbReference type="AlphaFoldDB" id="C6XAK1"/>
<name>C6XAK1_METGS</name>
<organism evidence="2 3">
    <name type="scientific">Methylovorus glucosotrophus (strain SIP3-4)</name>
    <dbReference type="NCBI Taxonomy" id="582744"/>
    <lineage>
        <taxon>Bacteria</taxon>
        <taxon>Pseudomonadati</taxon>
        <taxon>Pseudomonadota</taxon>
        <taxon>Betaproteobacteria</taxon>
        <taxon>Nitrosomonadales</taxon>
        <taxon>Methylophilaceae</taxon>
        <taxon>Methylovorus</taxon>
    </lineage>
</organism>
<keyword evidence="1" id="KW-1133">Transmembrane helix</keyword>
<reference evidence="2 3" key="2">
    <citation type="journal article" date="2011" name="J. Bacteriol.">
        <title>Genomes of three methylotrophs from a single niche uncover genetic and metabolic divergence of Methylophilaceae.</title>
        <authorList>
            <person name="Lapidus A."/>
            <person name="Clum A."/>
            <person name="Labutti K."/>
            <person name="Kaluzhnaya M.G."/>
            <person name="Lim S."/>
            <person name="Beck D.A."/>
            <person name="Glavina Del Rio T."/>
            <person name="Nolan M."/>
            <person name="Mavromatis K."/>
            <person name="Huntemann M."/>
            <person name="Lucas S."/>
            <person name="Lidstrom M.E."/>
            <person name="Ivanova N."/>
            <person name="Chistoserdova L."/>
        </authorList>
    </citation>
    <scope>NUCLEOTIDE SEQUENCE [LARGE SCALE GENOMIC DNA]</scope>
    <source>
        <strain evidence="2 3">SIP3-4</strain>
    </source>
</reference>
<evidence type="ECO:0000313" key="2">
    <source>
        <dbReference type="EMBL" id="ACT49933.1"/>
    </source>
</evidence>
<reference evidence="3" key="1">
    <citation type="submission" date="2009-07" db="EMBL/GenBank/DDBJ databases">
        <title>Complete sequence of chromosome of Methylovorus sp. SIP3-4.</title>
        <authorList>
            <person name="Lucas S."/>
            <person name="Copeland A."/>
            <person name="Lapidus A."/>
            <person name="Glavina del Rio T."/>
            <person name="Tice H."/>
            <person name="Bruce D."/>
            <person name="Goodwin L."/>
            <person name="Pitluck S."/>
            <person name="Clum A."/>
            <person name="Larimer F."/>
            <person name="Land M."/>
            <person name="Hauser L."/>
            <person name="Kyrpides N."/>
            <person name="Mikhailova N."/>
            <person name="Kayluzhnaya M."/>
            <person name="Chistoserdova L."/>
        </authorList>
    </citation>
    <scope>NUCLEOTIDE SEQUENCE [LARGE SCALE GENOMIC DNA]</scope>
    <source>
        <strain evidence="3">SIP3-4</strain>
    </source>
</reference>
<dbReference type="PIRSF" id="PIRSF019883">
    <property type="entry name" value="UCP019883"/>
    <property type="match status" value="1"/>
</dbReference>
<feature type="transmembrane region" description="Helical" evidence="1">
    <location>
        <begin position="70"/>
        <end position="93"/>
    </location>
</feature>
<protein>
    <recommendedName>
        <fullName evidence="4">Transmembrane protein</fullName>
    </recommendedName>
</protein>
<gene>
    <name evidence="2" type="ordered locus">Msip34_0685</name>
</gene>
<evidence type="ECO:0000313" key="3">
    <source>
        <dbReference type="Proteomes" id="UP000002743"/>
    </source>
</evidence>
<feature type="transmembrane region" description="Helical" evidence="1">
    <location>
        <begin position="38"/>
        <end position="58"/>
    </location>
</feature>
<dbReference type="HOGENOM" id="CLU_159301_1_0_4"/>
<dbReference type="RefSeq" id="WP_015829535.1">
    <property type="nucleotide sequence ID" value="NC_012969.1"/>
</dbReference>
<keyword evidence="1" id="KW-0812">Transmembrane</keyword>